<dbReference type="Gene3D" id="1.20.58.2010">
    <property type="entry name" value="PRONE domain, subdomain 1"/>
    <property type="match status" value="2"/>
</dbReference>
<dbReference type="PROSITE" id="PS51334">
    <property type="entry name" value="PRONE"/>
    <property type="match status" value="1"/>
</dbReference>
<dbReference type="EMBL" id="KI632289">
    <property type="protein sequence ID" value="EYU19959.1"/>
    <property type="molecule type" value="Genomic_DNA"/>
</dbReference>
<dbReference type="OMA" id="VWRRKHH"/>
<dbReference type="PhylomeDB" id="A0A022PWU4"/>
<sequence>MEGVAEMSKKKDGSELVSDDSVTESRESSRSTSCESRSSSSDNSSSAQLGWPIRKAANCLQNGLNEEKRKPALNVEIGGGDDSRLKNQGSKVSEMEMMKGRFAKLLLGEDMSGSGKGVCPALAISNAITNLCATVFGQLWRLEPLAAEKKTMWQREMGWLLCVSDYIVEFTPSWQTVPDGSKLEVMTSRPRSDLIINLPALRKLDNMLLEILDGFTNTEFWYIEQGVTPPETDGSVSYRKAIQRQADKWWLPVPRVPSGGLPEDSRKQLTHTRECASQILKAAMAINSTSLSEMDVPDSYTETLPKNGRSCLGDVIYRYITSEHFSSDCLLDCLDLSSEHVALEIANRVEAAIYVWRRKHPKQPVHPNRSSAKSSWEIVKDLMIDGDKRDLLAERAETLLHCLKQRFPSLTQTTLDATKIQFNKDVGKSILESYSRVLESLAFSIVARIEDLLYVDDITKNSSDKLPTVSLITHRKMGVPFQVPASGTPKRVLYSTTPNYSPAAPLISPARGERTPFLHGGGGGANCNKPPRRGMGVKRVLTNYLGGETKMKNCGGNILESLGSISNRISDGAVSRLSVETKEEFAIHSVTRPQQMDR</sequence>
<dbReference type="PANTHER" id="PTHR33101">
    <property type="entry name" value="ROP GUANINE NUCLEOTIDE EXCHANGE FACTOR 1"/>
    <property type="match status" value="1"/>
</dbReference>
<dbReference type="Proteomes" id="UP000030748">
    <property type="component" value="Unassembled WGS sequence"/>
</dbReference>
<keyword evidence="6" id="KW-1185">Reference proteome</keyword>
<dbReference type="FunFam" id="1.20.58.2010:FF:000004">
    <property type="entry name" value="Rop guanine nucleotide exchange factor 1"/>
    <property type="match status" value="1"/>
</dbReference>
<dbReference type="eggNOG" id="ENOG502QPIY">
    <property type="taxonomic scope" value="Eukaryota"/>
</dbReference>
<gene>
    <name evidence="5" type="ORF">MIMGU_mgv1a003226mg</name>
</gene>
<keyword evidence="1 2" id="KW-0344">Guanine-nucleotide releasing factor</keyword>
<dbReference type="OrthoDB" id="1053009at2759"/>
<dbReference type="AlphaFoldDB" id="A0A022PWU4"/>
<accession>A0A022PWU4</accession>
<feature type="domain" description="PRONE" evidence="4">
    <location>
        <begin position="85"/>
        <end position="466"/>
    </location>
</feature>
<feature type="region of interest" description="Disordered" evidence="3">
    <location>
        <begin position="1"/>
        <end position="48"/>
    </location>
</feature>
<evidence type="ECO:0000256" key="3">
    <source>
        <dbReference type="SAM" id="MobiDB-lite"/>
    </source>
</evidence>
<reference evidence="5 6" key="1">
    <citation type="journal article" date="2013" name="Proc. Natl. Acad. Sci. U.S.A.">
        <title>Fine-scale variation in meiotic recombination in Mimulus inferred from population shotgun sequencing.</title>
        <authorList>
            <person name="Hellsten U."/>
            <person name="Wright K.M."/>
            <person name="Jenkins J."/>
            <person name="Shu S."/>
            <person name="Yuan Y."/>
            <person name="Wessler S.R."/>
            <person name="Schmutz J."/>
            <person name="Willis J.H."/>
            <person name="Rokhsar D.S."/>
        </authorList>
    </citation>
    <scope>NUCLEOTIDE SEQUENCE [LARGE SCALE GENOMIC DNA]</scope>
    <source>
        <strain evidence="6">cv. DUN x IM62</strain>
    </source>
</reference>
<evidence type="ECO:0000259" key="4">
    <source>
        <dbReference type="PROSITE" id="PS51334"/>
    </source>
</evidence>
<dbReference type="Pfam" id="PF03759">
    <property type="entry name" value="PRONE"/>
    <property type="match status" value="1"/>
</dbReference>
<evidence type="ECO:0000313" key="6">
    <source>
        <dbReference type="Proteomes" id="UP000030748"/>
    </source>
</evidence>
<evidence type="ECO:0000256" key="1">
    <source>
        <dbReference type="ARBA" id="ARBA00022658"/>
    </source>
</evidence>
<feature type="compositionally biased region" description="Low complexity" evidence="3">
    <location>
        <begin position="30"/>
        <end position="46"/>
    </location>
</feature>
<dbReference type="GO" id="GO:0005085">
    <property type="term" value="F:guanyl-nucleotide exchange factor activity"/>
    <property type="evidence" value="ECO:0000318"/>
    <property type="project" value="GO_Central"/>
</dbReference>
<proteinExistence type="predicted"/>
<dbReference type="InterPro" id="IPR005512">
    <property type="entry name" value="PRONE_dom"/>
</dbReference>
<dbReference type="KEGG" id="egt:105977556"/>
<evidence type="ECO:0000313" key="5">
    <source>
        <dbReference type="EMBL" id="EYU19959.1"/>
    </source>
</evidence>
<protein>
    <recommendedName>
        <fullName evidence="4">PRONE domain-containing protein</fullName>
    </recommendedName>
</protein>
<evidence type="ECO:0000256" key="2">
    <source>
        <dbReference type="PROSITE-ProRule" id="PRU00663"/>
    </source>
</evidence>
<dbReference type="FunFam" id="1.20.58.2010:FF:000001">
    <property type="entry name" value="Rop guanine nucleotide exchange factor 14"/>
    <property type="match status" value="1"/>
</dbReference>
<dbReference type="GO" id="GO:0005886">
    <property type="term" value="C:plasma membrane"/>
    <property type="evidence" value="ECO:0000318"/>
    <property type="project" value="GO_Central"/>
</dbReference>
<dbReference type="PANTHER" id="PTHR33101:SF1">
    <property type="entry name" value="ROP GUANINE NUCLEOTIDE EXCHANGE FACTOR 5"/>
    <property type="match status" value="1"/>
</dbReference>
<dbReference type="InterPro" id="IPR038937">
    <property type="entry name" value="RopGEF"/>
</dbReference>
<organism evidence="5 6">
    <name type="scientific">Erythranthe guttata</name>
    <name type="common">Yellow monkey flower</name>
    <name type="synonym">Mimulus guttatus</name>
    <dbReference type="NCBI Taxonomy" id="4155"/>
    <lineage>
        <taxon>Eukaryota</taxon>
        <taxon>Viridiplantae</taxon>
        <taxon>Streptophyta</taxon>
        <taxon>Embryophyta</taxon>
        <taxon>Tracheophyta</taxon>
        <taxon>Spermatophyta</taxon>
        <taxon>Magnoliopsida</taxon>
        <taxon>eudicotyledons</taxon>
        <taxon>Gunneridae</taxon>
        <taxon>Pentapetalae</taxon>
        <taxon>asterids</taxon>
        <taxon>lamiids</taxon>
        <taxon>Lamiales</taxon>
        <taxon>Phrymaceae</taxon>
        <taxon>Erythranthe</taxon>
    </lineage>
</organism>
<name>A0A022PWU4_ERYGU</name>
<dbReference type="STRING" id="4155.A0A022PWU4"/>